<keyword evidence="12" id="KW-1185">Reference proteome</keyword>
<evidence type="ECO:0000256" key="4">
    <source>
        <dbReference type="ARBA" id="ARBA00022729"/>
    </source>
</evidence>
<evidence type="ECO:0000256" key="3">
    <source>
        <dbReference type="ARBA" id="ARBA00022544"/>
    </source>
</evidence>
<evidence type="ECO:0000313" key="12">
    <source>
        <dbReference type="Proteomes" id="UP001314796"/>
    </source>
</evidence>
<feature type="chain" id="PRO_5046701300" evidence="8">
    <location>
        <begin position="24"/>
        <end position="384"/>
    </location>
</feature>
<sequence length="384" mass="43466">MKRKMMLLLVLFLSIPLTTSCWSRREIENIGFVLGIGISKTEAGLYKISLQFANPSTLLSEGSETRKQYSIIESEGLTIFDAFRNTTLIAGRRPYFAHVSAIVIDESIAKEGISKVTGFLVQDMEVRLEPYIFISKLPPNEILDTPNILGAIPSNILETQADNNKSNSKVYVADLKETLEIINNPASNYVTTLVAKVPPPSPNELSMFKLSSIAIFDKDLLVGYLNYEEGQAYNLITNKFKNSLIVYEYYLKNEPLTIEVSKASSKITPRFIDDKISFDIEVDVEGNIAERIPHLGVDQELQVIKVQEQMNKVIEDKLNKAIASAQREYKVDYFNLSGNFFRKYPEEFKEFQDNWNEVFSDCEVNVKVNSTVIHSALNTNKGRI</sequence>
<feature type="domain" description="Spore germination protein N-terminal" evidence="10">
    <location>
        <begin position="24"/>
        <end position="193"/>
    </location>
</feature>
<accession>A0ABS2NRA0</accession>
<dbReference type="RefSeq" id="WP_204402704.1">
    <property type="nucleotide sequence ID" value="NZ_JAFBEE010000013.1"/>
</dbReference>
<evidence type="ECO:0000256" key="1">
    <source>
        <dbReference type="ARBA" id="ARBA00004635"/>
    </source>
</evidence>
<evidence type="ECO:0000259" key="10">
    <source>
        <dbReference type="Pfam" id="PF25198"/>
    </source>
</evidence>
<evidence type="ECO:0000256" key="6">
    <source>
        <dbReference type="ARBA" id="ARBA00023139"/>
    </source>
</evidence>
<keyword evidence="6" id="KW-0564">Palmitate</keyword>
<dbReference type="InterPro" id="IPR057336">
    <property type="entry name" value="GerAC_N"/>
</dbReference>
<keyword evidence="7" id="KW-0449">Lipoprotein</keyword>
<keyword evidence="5" id="KW-0472">Membrane</keyword>
<comment type="similarity">
    <text evidence="2">Belongs to the GerABKC lipoprotein family.</text>
</comment>
<feature type="signal peptide" evidence="8">
    <location>
        <begin position="1"/>
        <end position="23"/>
    </location>
</feature>
<evidence type="ECO:0000256" key="5">
    <source>
        <dbReference type="ARBA" id="ARBA00023136"/>
    </source>
</evidence>
<proteinExistence type="inferred from homology"/>
<dbReference type="Pfam" id="PF25198">
    <property type="entry name" value="Spore_GerAC_N"/>
    <property type="match status" value="1"/>
</dbReference>
<dbReference type="Pfam" id="PF05504">
    <property type="entry name" value="Spore_GerAC"/>
    <property type="match status" value="1"/>
</dbReference>
<dbReference type="PANTHER" id="PTHR35789">
    <property type="entry name" value="SPORE GERMINATION PROTEIN B3"/>
    <property type="match status" value="1"/>
</dbReference>
<evidence type="ECO:0000256" key="7">
    <source>
        <dbReference type="ARBA" id="ARBA00023288"/>
    </source>
</evidence>
<comment type="subcellular location">
    <subcellularLocation>
        <location evidence="1">Membrane</location>
        <topology evidence="1">Lipid-anchor</topology>
    </subcellularLocation>
</comment>
<keyword evidence="3" id="KW-0309">Germination</keyword>
<feature type="domain" description="Spore germination GerAC-like C-terminal" evidence="9">
    <location>
        <begin position="212"/>
        <end position="375"/>
    </location>
</feature>
<evidence type="ECO:0000313" key="11">
    <source>
        <dbReference type="EMBL" id="MBM7615460.1"/>
    </source>
</evidence>
<name>A0ABS2NRA0_9FIRM</name>
<comment type="caution">
    <text evidence="11">The sequence shown here is derived from an EMBL/GenBank/DDBJ whole genome shotgun (WGS) entry which is preliminary data.</text>
</comment>
<dbReference type="Gene3D" id="3.30.300.210">
    <property type="entry name" value="Nutrient germinant receptor protein C, domain 3"/>
    <property type="match status" value="1"/>
</dbReference>
<reference evidence="11 12" key="1">
    <citation type="submission" date="2021-01" db="EMBL/GenBank/DDBJ databases">
        <title>Genomic Encyclopedia of Type Strains, Phase IV (KMG-IV): sequencing the most valuable type-strain genomes for metagenomic binning, comparative biology and taxonomic classification.</title>
        <authorList>
            <person name="Goeker M."/>
        </authorList>
    </citation>
    <scope>NUCLEOTIDE SEQUENCE [LARGE SCALE GENOMIC DNA]</scope>
    <source>
        <strain evidence="11 12">DSM 25890</strain>
    </source>
</reference>
<protein>
    <submittedName>
        <fullName evidence="11">Spore germination protein KC</fullName>
    </submittedName>
</protein>
<keyword evidence="4 8" id="KW-0732">Signal</keyword>
<gene>
    <name evidence="11" type="ORF">JOC73_002030</name>
</gene>
<dbReference type="InterPro" id="IPR046953">
    <property type="entry name" value="Spore_GerAC-like_C"/>
</dbReference>
<dbReference type="Gene3D" id="6.20.190.10">
    <property type="entry name" value="Nutrient germinant receptor protein C, domain 1"/>
    <property type="match status" value="1"/>
</dbReference>
<dbReference type="InterPro" id="IPR008844">
    <property type="entry name" value="Spore_GerAC-like"/>
</dbReference>
<evidence type="ECO:0000256" key="8">
    <source>
        <dbReference type="SAM" id="SignalP"/>
    </source>
</evidence>
<organism evidence="11 12">
    <name type="scientific">Alkaliphilus hydrothermalis</name>
    <dbReference type="NCBI Taxonomy" id="1482730"/>
    <lineage>
        <taxon>Bacteria</taxon>
        <taxon>Bacillati</taxon>
        <taxon>Bacillota</taxon>
        <taxon>Clostridia</taxon>
        <taxon>Peptostreptococcales</taxon>
        <taxon>Natronincolaceae</taxon>
        <taxon>Alkaliphilus</taxon>
    </lineage>
</organism>
<dbReference type="EMBL" id="JAFBEE010000013">
    <property type="protein sequence ID" value="MBM7615460.1"/>
    <property type="molecule type" value="Genomic_DNA"/>
</dbReference>
<evidence type="ECO:0000256" key="2">
    <source>
        <dbReference type="ARBA" id="ARBA00007886"/>
    </source>
</evidence>
<dbReference type="PROSITE" id="PS51257">
    <property type="entry name" value="PROKAR_LIPOPROTEIN"/>
    <property type="match status" value="1"/>
</dbReference>
<dbReference type="Proteomes" id="UP001314796">
    <property type="component" value="Unassembled WGS sequence"/>
</dbReference>
<dbReference type="PANTHER" id="PTHR35789:SF1">
    <property type="entry name" value="SPORE GERMINATION PROTEIN B3"/>
    <property type="match status" value="1"/>
</dbReference>
<dbReference type="InterPro" id="IPR038501">
    <property type="entry name" value="Spore_GerAC_C_sf"/>
</dbReference>
<evidence type="ECO:0000259" key="9">
    <source>
        <dbReference type="Pfam" id="PF05504"/>
    </source>
</evidence>
<dbReference type="NCBIfam" id="TIGR02887">
    <property type="entry name" value="spore_ger_x_C"/>
    <property type="match status" value="1"/>
</dbReference>